<comment type="caution">
    <text evidence="2">The sequence shown here is derived from an EMBL/GenBank/DDBJ whole genome shotgun (WGS) entry which is preliminary data.</text>
</comment>
<sequence>MDFTLNDAKRLSESLLSAVNSNELFLEKSQNVTANWPSCLINPDDYIKLWDAAIACLMESSVVRENSHLILHAWHLTSMKPSNKQEDYLASLLFQFLEHGPPADRSALKDPILNRLYDIKDRFGREGLNFLMSKPGNHSWTDIATACKERYQCHLEASLLKQKFENLRRRSRQQNGNDWTLEMAAQLLAHLPNSQGGNHHLEESSSNNDPVFSDLTQAPFNDDE</sequence>
<organism evidence="2 3">
    <name type="scientific">Steinernema hermaphroditum</name>
    <dbReference type="NCBI Taxonomy" id="289476"/>
    <lineage>
        <taxon>Eukaryota</taxon>
        <taxon>Metazoa</taxon>
        <taxon>Ecdysozoa</taxon>
        <taxon>Nematoda</taxon>
        <taxon>Chromadorea</taxon>
        <taxon>Rhabditida</taxon>
        <taxon>Tylenchina</taxon>
        <taxon>Panagrolaimomorpha</taxon>
        <taxon>Strongyloidoidea</taxon>
        <taxon>Steinernematidae</taxon>
        <taxon>Steinernema</taxon>
    </lineage>
</organism>
<feature type="compositionally biased region" description="Polar residues" evidence="1">
    <location>
        <begin position="204"/>
        <end position="224"/>
    </location>
</feature>
<proteinExistence type="predicted"/>
<keyword evidence="3" id="KW-1185">Reference proteome</keyword>
<dbReference type="EMBL" id="JAUCMV010000003">
    <property type="protein sequence ID" value="KAK0413808.1"/>
    <property type="molecule type" value="Genomic_DNA"/>
</dbReference>
<reference evidence="2" key="1">
    <citation type="submission" date="2023-06" db="EMBL/GenBank/DDBJ databases">
        <title>Genomic analysis of the entomopathogenic nematode Steinernema hermaphroditum.</title>
        <authorList>
            <person name="Schwarz E.M."/>
            <person name="Heppert J.K."/>
            <person name="Baniya A."/>
            <person name="Schwartz H.T."/>
            <person name="Tan C.-H."/>
            <person name="Antoshechkin I."/>
            <person name="Sternberg P.W."/>
            <person name="Goodrich-Blair H."/>
            <person name="Dillman A.R."/>
        </authorList>
    </citation>
    <scope>NUCLEOTIDE SEQUENCE</scope>
    <source>
        <strain evidence="2">PS9179</strain>
        <tissue evidence="2">Whole animal</tissue>
    </source>
</reference>
<name>A0AA39LY15_9BILA</name>
<gene>
    <name evidence="2" type="ORF">QR680_007004</name>
</gene>
<protein>
    <submittedName>
        <fullName evidence="2">Uncharacterized protein</fullName>
    </submittedName>
</protein>
<evidence type="ECO:0000256" key="1">
    <source>
        <dbReference type="SAM" id="MobiDB-lite"/>
    </source>
</evidence>
<dbReference type="AlphaFoldDB" id="A0AA39LY15"/>
<evidence type="ECO:0000313" key="3">
    <source>
        <dbReference type="Proteomes" id="UP001175271"/>
    </source>
</evidence>
<accession>A0AA39LY15</accession>
<evidence type="ECO:0000313" key="2">
    <source>
        <dbReference type="EMBL" id="KAK0413808.1"/>
    </source>
</evidence>
<feature type="region of interest" description="Disordered" evidence="1">
    <location>
        <begin position="192"/>
        <end position="224"/>
    </location>
</feature>
<dbReference type="Proteomes" id="UP001175271">
    <property type="component" value="Unassembled WGS sequence"/>
</dbReference>